<dbReference type="RefSeq" id="WP_188426393.1">
    <property type="nucleotide sequence ID" value="NZ_BMCH01000004.1"/>
</dbReference>
<name>A0ABQ1M6N7_9PROT</name>
<accession>A0ABQ1M6N7</accession>
<proteinExistence type="predicted"/>
<dbReference type="Proteomes" id="UP000637769">
    <property type="component" value="Unassembled WGS sequence"/>
</dbReference>
<evidence type="ECO:0000313" key="2">
    <source>
        <dbReference type="Proteomes" id="UP000637769"/>
    </source>
</evidence>
<dbReference type="EMBL" id="BMCH01000004">
    <property type="protein sequence ID" value="GGC32408.1"/>
    <property type="molecule type" value="Genomic_DNA"/>
</dbReference>
<organism evidence="1 2">
    <name type="scientific">Asaia siamensis</name>
    <dbReference type="NCBI Taxonomy" id="110479"/>
    <lineage>
        <taxon>Bacteria</taxon>
        <taxon>Pseudomonadati</taxon>
        <taxon>Pseudomonadota</taxon>
        <taxon>Alphaproteobacteria</taxon>
        <taxon>Acetobacterales</taxon>
        <taxon>Acetobacteraceae</taxon>
        <taxon>Asaia</taxon>
    </lineage>
</organism>
<evidence type="ECO:0000313" key="1">
    <source>
        <dbReference type="EMBL" id="GGC32408.1"/>
    </source>
</evidence>
<keyword evidence="2" id="KW-1185">Reference proteome</keyword>
<sequence>MALDLNVAPHVGGWIIKASDDPKPRRINDNDISYLNELVRSQSGVSREAALEALGKALAGWIVQRAKGEKPSMLSEPDFSVLLDFLPPVDLSVTVPETVPEPVAVEMTVVGSETVKESPAPARVSAPELTYPPQMDMALFHLRHGV</sequence>
<comment type="caution">
    <text evidence="1">The sequence shown here is derived from an EMBL/GenBank/DDBJ whole genome shotgun (WGS) entry which is preliminary data.</text>
</comment>
<reference evidence="2" key="1">
    <citation type="journal article" date="2019" name="Int. J. Syst. Evol. Microbiol.">
        <title>The Global Catalogue of Microorganisms (GCM) 10K type strain sequencing project: providing services to taxonomists for standard genome sequencing and annotation.</title>
        <authorList>
            <consortium name="The Broad Institute Genomics Platform"/>
            <consortium name="The Broad Institute Genome Sequencing Center for Infectious Disease"/>
            <person name="Wu L."/>
            <person name="Ma J."/>
        </authorList>
    </citation>
    <scope>NUCLEOTIDE SEQUENCE [LARGE SCALE GENOMIC DNA]</scope>
    <source>
        <strain evidence="2">CCM 7132</strain>
    </source>
</reference>
<gene>
    <name evidence="1" type="ORF">GCM10007207_17390</name>
</gene>
<protein>
    <submittedName>
        <fullName evidence="1">Uncharacterized protein</fullName>
    </submittedName>
</protein>